<sequence>MKTGLLTALMLLASTPLWADEIRANDSYQRHCVYTHTASETFWQGACSEEFNYATNEHRVVFEDKSILISDYEPMRHELPWMMLQLNGEAAVAYLHHRSWTSYSSLDLGTALDVCDGPDESGGCQ</sequence>
<feature type="chain" id="PRO_5040732151" evidence="1">
    <location>
        <begin position="20"/>
        <end position="125"/>
    </location>
</feature>
<evidence type="ECO:0000256" key="1">
    <source>
        <dbReference type="SAM" id="SignalP"/>
    </source>
</evidence>
<protein>
    <submittedName>
        <fullName evidence="2">Uncharacterized protein</fullName>
    </submittedName>
</protein>
<organism evidence="2 3">
    <name type="scientific">Parathalassolituus penaei</name>
    <dbReference type="NCBI Taxonomy" id="2997323"/>
    <lineage>
        <taxon>Bacteria</taxon>
        <taxon>Pseudomonadati</taxon>
        <taxon>Pseudomonadota</taxon>
        <taxon>Gammaproteobacteria</taxon>
        <taxon>Oceanospirillales</taxon>
        <taxon>Oceanospirillaceae</taxon>
        <taxon>Parathalassolituus</taxon>
    </lineage>
</organism>
<dbReference type="AlphaFoldDB" id="A0A9X3EG20"/>
<evidence type="ECO:0000313" key="3">
    <source>
        <dbReference type="Proteomes" id="UP001150830"/>
    </source>
</evidence>
<dbReference type="EMBL" id="JAPNOA010000029">
    <property type="protein sequence ID" value="MCY0966085.1"/>
    <property type="molecule type" value="Genomic_DNA"/>
</dbReference>
<keyword evidence="1" id="KW-0732">Signal</keyword>
<dbReference type="Proteomes" id="UP001150830">
    <property type="component" value="Unassembled WGS sequence"/>
</dbReference>
<proteinExistence type="predicted"/>
<name>A0A9X3EG20_9GAMM</name>
<comment type="caution">
    <text evidence="2">The sequence shown here is derived from an EMBL/GenBank/DDBJ whole genome shotgun (WGS) entry which is preliminary data.</text>
</comment>
<evidence type="ECO:0000313" key="2">
    <source>
        <dbReference type="EMBL" id="MCY0966085.1"/>
    </source>
</evidence>
<reference evidence="2" key="1">
    <citation type="submission" date="2022-11" db="EMBL/GenBank/DDBJ databases">
        <title>Parathalassolutuus dongxingensis gen. nov., sp. nov., a novel member of family Oceanospirillaceae isolated from a coastal shrimp pond in Guangxi, China.</title>
        <authorList>
            <person name="Chen H."/>
        </authorList>
    </citation>
    <scope>NUCLEOTIDE SEQUENCE</scope>
    <source>
        <strain evidence="2">G-43</strain>
    </source>
</reference>
<keyword evidence="3" id="KW-1185">Reference proteome</keyword>
<accession>A0A9X3EG20</accession>
<gene>
    <name evidence="2" type="ORF">OUO13_12880</name>
</gene>
<feature type="signal peptide" evidence="1">
    <location>
        <begin position="1"/>
        <end position="19"/>
    </location>
</feature>
<dbReference type="RefSeq" id="WP_283174287.1">
    <property type="nucleotide sequence ID" value="NZ_JAPNOA010000029.1"/>
</dbReference>